<comment type="caution">
    <text evidence="5">The sequence shown here is derived from an EMBL/GenBank/DDBJ whole genome shotgun (WGS) entry which is preliminary data.</text>
</comment>
<name>A0ABQ3H4K0_9NEIS</name>
<keyword evidence="3" id="KW-0732">Signal</keyword>
<evidence type="ECO:0000256" key="3">
    <source>
        <dbReference type="SAM" id="SignalP"/>
    </source>
</evidence>
<sequence length="373" mass="40743">MRLRTLVLTATLLAGTARADDDGWLDRTLTKLGASKEVDLSKGMDWGVLPGPFYNPEMGVGIGMAAVGLYKPPGALPDTQLSTLTLKGFVSSVGAMGLGFDNNTFFGDDDWRFQATGMMVKLPTAYWGVGYDAGSNDANKHDYTKEEFSLAPKILRRIAPDTYVGVGWSLTQTHATEVEAGSAIDADPDGASVLASGVTAHFYYDSRDFIPNPKYGQALQVNAAFYAPGLGSDNRFQTLETIYDYYHPVGEHDVLALDIYSHLAWGDVPWTMMSQLGNGNRMRGYFLGQYRDKDVVSAQLEYRHHITGRHGVVFWGGAGTLADSVGGLGRDAPWLPTVGVGYRFEFKPRVNVRLDFGVGRETAGVYFQINEAF</sequence>
<dbReference type="RefSeq" id="WP_189461025.1">
    <property type="nucleotide sequence ID" value="NZ_BMYO01000006.1"/>
</dbReference>
<evidence type="ECO:0000256" key="1">
    <source>
        <dbReference type="ARBA" id="ARBA00004370"/>
    </source>
</evidence>
<proteinExistence type="predicted"/>
<dbReference type="InterPro" id="IPR000184">
    <property type="entry name" value="Bac_surfAg_D15"/>
</dbReference>
<evidence type="ECO:0000313" key="6">
    <source>
        <dbReference type="Proteomes" id="UP000604737"/>
    </source>
</evidence>
<dbReference type="Pfam" id="PF01103">
    <property type="entry name" value="Omp85"/>
    <property type="match status" value="1"/>
</dbReference>
<keyword evidence="6" id="KW-1185">Reference proteome</keyword>
<feature type="domain" description="Bacterial surface antigen (D15)" evidence="4">
    <location>
        <begin position="98"/>
        <end position="372"/>
    </location>
</feature>
<evidence type="ECO:0000256" key="2">
    <source>
        <dbReference type="ARBA" id="ARBA00023136"/>
    </source>
</evidence>
<dbReference type="Gene3D" id="2.40.160.50">
    <property type="entry name" value="membrane protein fhac: a member of the omp85/tpsb transporter family"/>
    <property type="match status" value="1"/>
</dbReference>
<comment type="subcellular location">
    <subcellularLocation>
        <location evidence="1">Membrane</location>
    </subcellularLocation>
</comment>
<feature type="signal peptide" evidence="3">
    <location>
        <begin position="1"/>
        <end position="19"/>
    </location>
</feature>
<evidence type="ECO:0000259" key="4">
    <source>
        <dbReference type="Pfam" id="PF01103"/>
    </source>
</evidence>
<gene>
    <name evidence="5" type="ORF">GCM10007350_23420</name>
</gene>
<dbReference type="EMBL" id="BMYO01000006">
    <property type="protein sequence ID" value="GHD64360.1"/>
    <property type="molecule type" value="Genomic_DNA"/>
</dbReference>
<accession>A0ABQ3H4K0</accession>
<evidence type="ECO:0000313" key="5">
    <source>
        <dbReference type="EMBL" id="GHD64360.1"/>
    </source>
</evidence>
<organism evidence="5 6">
    <name type="scientific">Jeongeupia chitinilytica</name>
    <dbReference type="NCBI Taxonomy" id="1041641"/>
    <lineage>
        <taxon>Bacteria</taxon>
        <taxon>Pseudomonadati</taxon>
        <taxon>Pseudomonadota</taxon>
        <taxon>Betaproteobacteria</taxon>
        <taxon>Neisseriales</taxon>
        <taxon>Chitinibacteraceae</taxon>
        <taxon>Jeongeupia</taxon>
    </lineage>
</organism>
<dbReference type="Proteomes" id="UP000604737">
    <property type="component" value="Unassembled WGS sequence"/>
</dbReference>
<keyword evidence="2" id="KW-0472">Membrane</keyword>
<reference evidence="6" key="1">
    <citation type="journal article" date="2019" name="Int. J. Syst. Evol. Microbiol.">
        <title>The Global Catalogue of Microorganisms (GCM) 10K type strain sequencing project: providing services to taxonomists for standard genome sequencing and annotation.</title>
        <authorList>
            <consortium name="The Broad Institute Genomics Platform"/>
            <consortium name="The Broad Institute Genome Sequencing Center for Infectious Disease"/>
            <person name="Wu L."/>
            <person name="Ma J."/>
        </authorList>
    </citation>
    <scope>NUCLEOTIDE SEQUENCE [LARGE SCALE GENOMIC DNA]</scope>
    <source>
        <strain evidence="6">KCTC 23701</strain>
    </source>
</reference>
<protein>
    <submittedName>
        <fullName evidence="5">Membrane protein</fullName>
    </submittedName>
</protein>
<feature type="chain" id="PRO_5045118807" evidence="3">
    <location>
        <begin position="20"/>
        <end position="373"/>
    </location>
</feature>